<dbReference type="InterPro" id="IPR000156">
    <property type="entry name" value="Ran_bind_dom"/>
</dbReference>
<feature type="domain" description="RanBD1" evidence="2">
    <location>
        <begin position="448"/>
        <end position="580"/>
    </location>
</feature>
<name>W7B265_PLAVN</name>
<protein>
    <recommendedName>
        <fullName evidence="2">RanBD1 domain-containing protein</fullName>
    </recommendedName>
</protein>
<evidence type="ECO:0000313" key="3">
    <source>
        <dbReference type="EMBL" id="EUD71881.1"/>
    </source>
</evidence>
<feature type="region of interest" description="Disordered" evidence="1">
    <location>
        <begin position="33"/>
        <end position="88"/>
    </location>
</feature>
<feature type="compositionally biased region" description="Acidic residues" evidence="1">
    <location>
        <begin position="307"/>
        <end position="327"/>
    </location>
</feature>
<gene>
    <name evidence="3" type="ORF">YYG_02580</name>
</gene>
<dbReference type="Gene3D" id="2.30.29.30">
    <property type="entry name" value="Pleckstrin-homology domain (PH domain)/Phosphotyrosine-binding domain (PTB)"/>
    <property type="match status" value="1"/>
</dbReference>
<organism evidence="3 4">
    <name type="scientific">Plasmodium vinckei petteri</name>
    <dbReference type="NCBI Taxonomy" id="138298"/>
    <lineage>
        <taxon>Eukaryota</taxon>
        <taxon>Sar</taxon>
        <taxon>Alveolata</taxon>
        <taxon>Apicomplexa</taxon>
        <taxon>Aconoidasida</taxon>
        <taxon>Haemosporida</taxon>
        <taxon>Plasmodiidae</taxon>
        <taxon>Plasmodium</taxon>
        <taxon>Plasmodium (Vinckeia)</taxon>
    </lineage>
</organism>
<dbReference type="SMART" id="SM00160">
    <property type="entry name" value="RanBD"/>
    <property type="match status" value="1"/>
</dbReference>
<proteinExistence type="predicted"/>
<dbReference type="AlphaFoldDB" id="W7B265"/>
<dbReference type="EMBL" id="KI965399">
    <property type="protein sequence ID" value="EUD71881.1"/>
    <property type="molecule type" value="Genomic_DNA"/>
</dbReference>
<feature type="compositionally biased region" description="Basic and acidic residues" evidence="1">
    <location>
        <begin position="139"/>
        <end position="165"/>
    </location>
</feature>
<feature type="compositionally biased region" description="Basic and acidic residues" evidence="1">
    <location>
        <begin position="328"/>
        <end position="351"/>
    </location>
</feature>
<feature type="compositionally biased region" description="Polar residues" evidence="1">
    <location>
        <begin position="382"/>
        <end position="394"/>
    </location>
</feature>
<feature type="compositionally biased region" description="Acidic residues" evidence="1">
    <location>
        <begin position="219"/>
        <end position="285"/>
    </location>
</feature>
<feature type="compositionally biased region" description="Basic and acidic residues" evidence="1">
    <location>
        <begin position="286"/>
        <end position="306"/>
    </location>
</feature>
<evidence type="ECO:0000259" key="2">
    <source>
        <dbReference type="SMART" id="SM00160"/>
    </source>
</evidence>
<feature type="compositionally biased region" description="Acidic residues" evidence="1">
    <location>
        <begin position="369"/>
        <end position="381"/>
    </location>
</feature>
<dbReference type="eggNOG" id="KOG0384">
    <property type="taxonomic scope" value="Eukaryota"/>
</dbReference>
<feature type="compositionally biased region" description="Polar residues" evidence="1">
    <location>
        <begin position="170"/>
        <end position="181"/>
    </location>
</feature>
<dbReference type="Proteomes" id="UP000030659">
    <property type="component" value="Unassembled WGS sequence"/>
</dbReference>
<feature type="region of interest" description="Disordered" evidence="1">
    <location>
        <begin position="128"/>
        <end position="398"/>
    </location>
</feature>
<dbReference type="SUPFAM" id="SSF50729">
    <property type="entry name" value="PH domain-like"/>
    <property type="match status" value="1"/>
</dbReference>
<feature type="compositionally biased region" description="Basic residues" evidence="1">
    <location>
        <begin position="128"/>
        <end position="138"/>
    </location>
</feature>
<accession>W7B265</accession>
<feature type="compositionally biased region" description="Basic and acidic residues" evidence="1">
    <location>
        <begin position="359"/>
        <end position="368"/>
    </location>
</feature>
<sequence>MEINNRSLKHYINFIISLYNSENLDLNEAEDGNSKIKNSKKHNIEKNDTPNKIAKIGSSSPEIHNEDAQGENQPLCESYPSNNEGETMNCEKDILDYSNNNHYDNNNNNEIEEDKNIVIANAHDYKYRGKKKKKKKFKEHKDVTNHENEKPKKIKEKHIDKEKKNKTVKKLQQNNTKNVVINPTEIKNPDESNIEGKNDKEEEDNDDKNEDNKDAIEKSDEEEEDDDDDDEEYDEEEEDDDEEDDDEEDDDEEDDEEEDDDEEYDEEEDDEEEEDDDGENEEEEDVKGGETKPEEGGEEEKVKDEEKEKEDDDVKDEEEGEDDEEEDKEHSDTKDEEDAKEKIKLNNKDNSSENDDDEKTSNNEKSVGDDEDDNEENEDEQSSVAKTQKSNESVCSEYGDRKKNDRLFASLNDVNSPNKLFSEYVGTLNIFGGKGLDLEKLQKNMNKKKKIIDEKKDIKMIEEEDPFENEEIIYSENTIKINKFVKKDGKQEWSGYLPVKIQIMKNKENDKHRILCFQKGSGRLFLNTDIFEGFRIIPSKNLSALFNGRDIGDEKIITQYIVTFISSSSRDDFISKINDIAKKK</sequence>
<evidence type="ECO:0000256" key="1">
    <source>
        <dbReference type="SAM" id="MobiDB-lite"/>
    </source>
</evidence>
<feature type="compositionally biased region" description="Basic and acidic residues" evidence="1">
    <location>
        <begin position="187"/>
        <end position="200"/>
    </location>
</feature>
<dbReference type="InterPro" id="IPR011993">
    <property type="entry name" value="PH-like_dom_sf"/>
</dbReference>
<reference evidence="3 4" key="1">
    <citation type="submission" date="2013-02" db="EMBL/GenBank/DDBJ databases">
        <title>The Genome Sequence of Plasmodium vinckei petteri CR.</title>
        <authorList>
            <consortium name="The Broad Institute Genome Sequencing Platform"/>
            <consortium name="The Broad Institute Genome Sequencing Center for Infectious Disease"/>
            <person name="Neafsey D."/>
            <person name="Cheeseman I."/>
            <person name="Volkman S."/>
            <person name="Adams J."/>
            <person name="Walker B."/>
            <person name="Young S.K."/>
            <person name="Zeng Q."/>
            <person name="Gargeya S."/>
            <person name="Fitzgerald M."/>
            <person name="Haas B."/>
            <person name="Abouelleil A."/>
            <person name="Alvarado L."/>
            <person name="Arachchi H.M."/>
            <person name="Berlin A.M."/>
            <person name="Chapman S.B."/>
            <person name="Dewar J."/>
            <person name="Goldberg J."/>
            <person name="Griggs A."/>
            <person name="Gujja S."/>
            <person name="Hansen M."/>
            <person name="Howarth C."/>
            <person name="Imamovic A."/>
            <person name="Larimer J."/>
            <person name="McCowan C."/>
            <person name="Murphy C."/>
            <person name="Neiman D."/>
            <person name="Pearson M."/>
            <person name="Priest M."/>
            <person name="Roberts A."/>
            <person name="Saif S."/>
            <person name="Shea T."/>
            <person name="Sisk P."/>
            <person name="Sykes S."/>
            <person name="Wortman J."/>
            <person name="Nusbaum C."/>
            <person name="Birren B."/>
        </authorList>
    </citation>
    <scope>NUCLEOTIDE SEQUENCE [LARGE SCALE GENOMIC DNA]</scope>
    <source>
        <strain evidence="3 4">CR</strain>
    </source>
</reference>
<evidence type="ECO:0000313" key="4">
    <source>
        <dbReference type="Proteomes" id="UP000030659"/>
    </source>
</evidence>